<feature type="domain" description="Activator of Hsp90 ATPase AHSA1-like N-terminal" evidence="3">
    <location>
        <begin position="30"/>
        <end position="172"/>
    </location>
</feature>
<evidence type="ECO:0000256" key="2">
    <source>
        <dbReference type="SAM" id="MobiDB-lite"/>
    </source>
</evidence>
<dbReference type="Gene3D" id="3.30.530.20">
    <property type="match status" value="1"/>
</dbReference>
<dbReference type="GO" id="GO:0001671">
    <property type="term" value="F:ATPase activator activity"/>
    <property type="evidence" value="ECO:0007669"/>
    <property type="project" value="InterPro"/>
</dbReference>
<proteinExistence type="inferred from homology"/>
<dbReference type="SMART" id="SM01000">
    <property type="entry name" value="Aha1_N"/>
    <property type="match status" value="1"/>
</dbReference>
<dbReference type="PANTHER" id="PTHR13009:SF22">
    <property type="entry name" value="LD43819P"/>
    <property type="match status" value="1"/>
</dbReference>
<dbReference type="Pfam" id="PF09229">
    <property type="entry name" value="Aha1_N"/>
    <property type="match status" value="1"/>
</dbReference>
<dbReference type="EMBL" id="JAOPGA020001734">
    <property type="protein sequence ID" value="KAL0490919.1"/>
    <property type="molecule type" value="Genomic_DNA"/>
</dbReference>
<comment type="caution">
    <text evidence="4">The sequence shown here is derived from an EMBL/GenBank/DDBJ whole genome shotgun (WGS) entry which is preliminary data.</text>
</comment>
<dbReference type="GO" id="GO:0006457">
    <property type="term" value="P:protein folding"/>
    <property type="evidence" value="ECO:0007669"/>
    <property type="project" value="TreeGrafter"/>
</dbReference>
<evidence type="ECO:0000313" key="4">
    <source>
        <dbReference type="EMBL" id="KAL0490919.1"/>
    </source>
</evidence>
<dbReference type="AlphaFoldDB" id="A0AAW2ZQA6"/>
<feature type="compositionally biased region" description="Low complexity" evidence="2">
    <location>
        <begin position="194"/>
        <end position="206"/>
    </location>
</feature>
<sequence length="359" mass="40854">MAKVGEEDPRWIVKDMGAAGTNVGRWHWTEQNVIGWCKDRVNAILNNLSLIKEDDCNCQLVKVKHVKGDATVSNRKRKLIAFYELDVEVEWRGEIKNGEEETKARGKVKMPYISDENDFDEFDVEVTLDDTYKTAEAFKLRNRVKQAAPIIKKIVAEQFVKELRAGAHVMDKYKGWENDHLNYKEDPNVAPIQSNMSNSSSSASENTTAVTKPNKSKSYTLTLRERFNVPAPVLFEFFVDSNRISAYTRAASKFDRNKGGKFELFGGSIQGEIVDIQPNQKLVKKWRMNDWRSGCYSNVTLTFEQQGGGETLLVLEQVDIPSEDNAGNSVLNKVEEGWKNMFFRPIKIMTGQMMGSNPF</sequence>
<comment type="similarity">
    <text evidence="1">Belongs to the AHA1 family.</text>
</comment>
<gene>
    <name evidence="4" type="ORF">AKO1_009829</name>
</gene>
<organism evidence="4 5">
    <name type="scientific">Acrasis kona</name>
    <dbReference type="NCBI Taxonomy" id="1008807"/>
    <lineage>
        <taxon>Eukaryota</taxon>
        <taxon>Discoba</taxon>
        <taxon>Heterolobosea</taxon>
        <taxon>Tetramitia</taxon>
        <taxon>Eutetramitia</taxon>
        <taxon>Acrasidae</taxon>
        <taxon>Acrasis</taxon>
    </lineage>
</organism>
<dbReference type="SUPFAM" id="SSF55961">
    <property type="entry name" value="Bet v1-like"/>
    <property type="match status" value="1"/>
</dbReference>
<keyword evidence="4" id="KW-0346">Stress response</keyword>
<protein>
    <submittedName>
        <fullName evidence="4">Activator of 90 kDa heat shock protein ATPase</fullName>
    </submittedName>
</protein>
<reference evidence="4 5" key="1">
    <citation type="submission" date="2024-03" db="EMBL/GenBank/DDBJ databases">
        <title>The Acrasis kona genome and developmental transcriptomes reveal deep origins of eukaryotic multicellular pathways.</title>
        <authorList>
            <person name="Sheikh S."/>
            <person name="Fu C.-J."/>
            <person name="Brown M.W."/>
            <person name="Baldauf S.L."/>
        </authorList>
    </citation>
    <scope>NUCLEOTIDE SEQUENCE [LARGE SCALE GENOMIC DNA]</scope>
    <source>
        <strain evidence="4 5">ATCC MYA-3509</strain>
    </source>
</reference>
<evidence type="ECO:0000313" key="5">
    <source>
        <dbReference type="Proteomes" id="UP001431209"/>
    </source>
</evidence>
<name>A0AAW2ZQA6_9EUKA</name>
<feature type="region of interest" description="Disordered" evidence="2">
    <location>
        <begin position="190"/>
        <end position="214"/>
    </location>
</feature>
<dbReference type="CDD" id="cd08892">
    <property type="entry name" value="SRPBCC_Aha1"/>
    <property type="match status" value="1"/>
</dbReference>
<dbReference type="GO" id="GO:0005829">
    <property type="term" value="C:cytosol"/>
    <property type="evidence" value="ECO:0007669"/>
    <property type="project" value="TreeGrafter"/>
</dbReference>
<dbReference type="InterPro" id="IPR013538">
    <property type="entry name" value="ASHA1/2-like_C"/>
</dbReference>
<dbReference type="Gene3D" id="3.15.10.20">
    <property type="entry name" value="Activator of Hsp90 ATPase Aha1, N-terminal domain"/>
    <property type="match status" value="1"/>
</dbReference>
<accession>A0AAW2ZQA6</accession>
<dbReference type="GO" id="GO:0051087">
    <property type="term" value="F:protein-folding chaperone binding"/>
    <property type="evidence" value="ECO:0007669"/>
    <property type="project" value="InterPro"/>
</dbReference>
<dbReference type="InterPro" id="IPR023393">
    <property type="entry name" value="START-like_dom_sf"/>
</dbReference>
<dbReference type="InterPro" id="IPR036338">
    <property type="entry name" value="Aha1"/>
</dbReference>
<evidence type="ECO:0000259" key="3">
    <source>
        <dbReference type="SMART" id="SM01000"/>
    </source>
</evidence>
<dbReference type="Proteomes" id="UP001431209">
    <property type="component" value="Unassembled WGS sequence"/>
</dbReference>
<dbReference type="Pfam" id="PF08327">
    <property type="entry name" value="AHSA1"/>
    <property type="match status" value="1"/>
</dbReference>
<evidence type="ECO:0000256" key="1">
    <source>
        <dbReference type="ARBA" id="ARBA00006817"/>
    </source>
</evidence>
<dbReference type="PANTHER" id="PTHR13009">
    <property type="entry name" value="HEAT SHOCK PROTEIN 90 HSP90 CO-CHAPERONE AHA-1"/>
    <property type="match status" value="1"/>
</dbReference>
<dbReference type="SUPFAM" id="SSF103111">
    <property type="entry name" value="Activator of Hsp90 ATPase, Aha1"/>
    <property type="match status" value="1"/>
</dbReference>
<dbReference type="InterPro" id="IPR015310">
    <property type="entry name" value="AHSA1-like_N"/>
</dbReference>
<keyword evidence="5" id="KW-1185">Reference proteome</keyword>